<evidence type="ECO:0000313" key="2">
    <source>
        <dbReference type="EMBL" id="GAH15536.1"/>
    </source>
</evidence>
<feature type="non-terminal residue" evidence="2">
    <location>
        <position position="107"/>
    </location>
</feature>
<comment type="caution">
    <text evidence="2">The sequence shown here is derived from an EMBL/GenBank/DDBJ whole genome shotgun (WGS) entry which is preliminary data.</text>
</comment>
<dbReference type="AlphaFoldDB" id="X1D477"/>
<dbReference type="Pfam" id="PF13347">
    <property type="entry name" value="MFS_2"/>
    <property type="match status" value="1"/>
</dbReference>
<keyword evidence="1" id="KW-0812">Transmembrane</keyword>
<evidence type="ECO:0000256" key="1">
    <source>
        <dbReference type="SAM" id="Phobius"/>
    </source>
</evidence>
<keyword evidence="1" id="KW-0472">Membrane</keyword>
<feature type="transmembrane region" description="Helical" evidence="1">
    <location>
        <begin position="13"/>
        <end position="35"/>
    </location>
</feature>
<name>X1D477_9ZZZZ</name>
<keyword evidence="1" id="KW-1133">Transmembrane helix</keyword>
<feature type="transmembrane region" description="Helical" evidence="1">
    <location>
        <begin position="56"/>
        <end position="81"/>
    </location>
</feature>
<accession>X1D477</accession>
<organism evidence="2">
    <name type="scientific">marine sediment metagenome</name>
    <dbReference type="NCBI Taxonomy" id="412755"/>
    <lineage>
        <taxon>unclassified sequences</taxon>
        <taxon>metagenomes</taxon>
        <taxon>ecological metagenomes</taxon>
    </lineage>
</organism>
<sequence length="107" mass="11826">MNSQTKASKIIPIITYISTSIHHLLYVDLVLAAVIDEDELTTGIRREGGYYGINALITKLSTILIFLTISIVFTSVGWAVFDPLGTTEQTIFGLRSLMFIFPAIALF</sequence>
<reference evidence="2" key="1">
    <citation type="journal article" date="2014" name="Front. Microbiol.">
        <title>High frequency of phylogenetically diverse reductive dehalogenase-homologous genes in deep subseafloor sedimentary metagenomes.</title>
        <authorList>
            <person name="Kawai M."/>
            <person name="Futagami T."/>
            <person name="Toyoda A."/>
            <person name="Takaki Y."/>
            <person name="Nishi S."/>
            <person name="Hori S."/>
            <person name="Arai W."/>
            <person name="Tsubouchi T."/>
            <person name="Morono Y."/>
            <person name="Uchiyama I."/>
            <person name="Ito T."/>
            <person name="Fujiyama A."/>
            <person name="Inagaki F."/>
            <person name="Takami H."/>
        </authorList>
    </citation>
    <scope>NUCLEOTIDE SEQUENCE</scope>
    <source>
        <strain evidence="2">Expedition CK06-06</strain>
    </source>
</reference>
<dbReference type="EMBL" id="BART01034201">
    <property type="protein sequence ID" value="GAH15536.1"/>
    <property type="molecule type" value="Genomic_DNA"/>
</dbReference>
<gene>
    <name evidence="2" type="ORF">S01H4_58536</name>
</gene>
<protein>
    <submittedName>
        <fullName evidence="2">Uncharacterized protein</fullName>
    </submittedName>
</protein>
<proteinExistence type="predicted"/>